<dbReference type="NCBIfam" id="NF041895">
    <property type="entry name" value="choice_anch_V"/>
    <property type="match status" value="1"/>
</dbReference>
<dbReference type="NCBIfam" id="TIGR04183">
    <property type="entry name" value="Por_Secre_tail"/>
    <property type="match status" value="1"/>
</dbReference>
<dbReference type="Gene3D" id="2.60.40.4060">
    <property type="entry name" value="Reeler domain"/>
    <property type="match status" value="1"/>
</dbReference>
<sequence length="286" mass="29980">MPRFTTGLPFFLVAASILLAGYSSGPASSEGAGFTGAPSAGGGTEGICANCHFSGDFGSPRLQATFADMPGNAYRPGQTYTVTVSVQAEMGTPSGYGFQAQFLDQNDPIRMPAGTLSDPDDVTQIATTSSGRTYAEHKGINPDSLFTFHWTAPEAGTGPVSFYLAGNTVNRADGQLGDNGSREPLLITLSEDTSTGLFPTAPDRLTTSVSPNPTFDQSRVSFAVERSGAYRFDLVSADGRLLTSATNFLVAGPHSIPVNLVAQPAGIYYYRIAGSNTAATVKIHRR</sequence>
<evidence type="ECO:0000313" key="4">
    <source>
        <dbReference type="Proteomes" id="UP000237662"/>
    </source>
</evidence>
<organism evidence="3 4">
    <name type="scientific">Neolewinella xylanilytica</name>
    <dbReference type="NCBI Taxonomy" id="1514080"/>
    <lineage>
        <taxon>Bacteria</taxon>
        <taxon>Pseudomonadati</taxon>
        <taxon>Bacteroidota</taxon>
        <taxon>Saprospiria</taxon>
        <taxon>Saprospirales</taxon>
        <taxon>Lewinellaceae</taxon>
        <taxon>Neolewinella</taxon>
    </lineage>
</organism>
<dbReference type="AlphaFoldDB" id="A0A2S6IBN7"/>
<dbReference type="InterPro" id="IPR026444">
    <property type="entry name" value="Secre_tail"/>
</dbReference>
<dbReference type="Proteomes" id="UP000237662">
    <property type="component" value="Unassembled WGS sequence"/>
</dbReference>
<keyword evidence="4" id="KW-1185">Reference proteome</keyword>
<feature type="domain" description="Reelin" evidence="2">
    <location>
        <begin position="72"/>
        <end position="163"/>
    </location>
</feature>
<name>A0A2S6IBN7_9BACT</name>
<feature type="signal peptide" evidence="1">
    <location>
        <begin position="1"/>
        <end position="20"/>
    </location>
</feature>
<dbReference type="InterPro" id="IPR042307">
    <property type="entry name" value="Reeler_sf"/>
</dbReference>
<evidence type="ECO:0000259" key="2">
    <source>
        <dbReference type="Pfam" id="PF02014"/>
    </source>
</evidence>
<feature type="chain" id="PRO_5015515734" evidence="1">
    <location>
        <begin position="21"/>
        <end position="286"/>
    </location>
</feature>
<proteinExistence type="predicted"/>
<gene>
    <name evidence="3" type="ORF">CLV84_1901</name>
</gene>
<evidence type="ECO:0000313" key="3">
    <source>
        <dbReference type="EMBL" id="PPK88927.1"/>
    </source>
</evidence>
<comment type="caution">
    <text evidence="3">The sequence shown here is derived from an EMBL/GenBank/DDBJ whole genome shotgun (WGS) entry which is preliminary data.</text>
</comment>
<protein>
    <submittedName>
        <fullName evidence="3">Putative secreted protein (Por secretion system target)</fullName>
    </submittedName>
</protein>
<evidence type="ECO:0000256" key="1">
    <source>
        <dbReference type="SAM" id="SignalP"/>
    </source>
</evidence>
<reference evidence="3 4" key="1">
    <citation type="submission" date="2018-02" db="EMBL/GenBank/DDBJ databases">
        <title>Genomic Encyclopedia of Archaeal and Bacterial Type Strains, Phase II (KMG-II): from individual species to whole genera.</title>
        <authorList>
            <person name="Goeker M."/>
        </authorList>
    </citation>
    <scope>NUCLEOTIDE SEQUENCE [LARGE SCALE GENOMIC DNA]</scope>
    <source>
        <strain evidence="3 4">DSM 29526</strain>
    </source>
</reference>
<dbReference type="Pfam" id="PF02014">
    <property type="entry name" value="Reeler"/>
    <property type="match status" value="1"/>
</dbReference>
<keyword evidence="1" id="KW-0732">Signal</keyword>
<dbReference type="RefSeq" id="WP_104419454.1">
    <property type="nucleotide sequence ID" value="NZ_PTJC01000005.1"/>
</dbReference>
<dbReference type="OrthoDB" id="1493438at2"/>
<accession>A0A2S6IBN7</accession>
<dbReference type="InterPro" id="IPR002861">
    <property type="entry name" value="Reeler_dom"/>
</dbReference>
<dbReference type="EMBL" id="PTJC01000005">
    <property type="protein sequence ID" value="PPK88927.1"/>
    <property type="molecule type" value="Genomic_DNA"/>
</dbReference>